<gene>
    <name evidence="10" type="ORF">dnl_11720</name>
</gene>
<dbReference type="PANTHER" id="PTHR45754:SF3">
    <property type="entry name" value="METHYLENETETRAHYDROFOLATE REDUCTASE (NADPH)"/>
    <property type="match status" value="1"/>
</dbReference>
<dbReference type="GO" id="GO:0035999">
    <property type="term" value="P:tetrahydrofolate interconversion"/>
    <property type="evidence" value="ECO:0007669"/>
    <property type="project" value="TreeGrafter"/>
</dbReference>
<evidence type="ECO:0000256" key="4">
    <source>
        <dbReference type="ARBA" id="ARBA00022630"/>
    </source>
</evidence>
<evidence type="ECO:0000313" key="11">
    <source>
        <dbReference type="Proteomes" id="UP000663720"/>
    </source>
</evidence>
<evidence type="ECO:0000256" key="2">
    <source>
        <dbReference type="ARBA" id="ARBA00004777"/>
    </source>
</evidence>
<dbReference type="InterPro" id="IPR003171">
    <property type="entry name" value="Mehydrof_redctse-like"/>
</dbReference>
<evidence type="ECO:0000256" key="5">
    <source>
        <dbReference type="ARBA" id="ARBA00022827"/>
    </source>
</evidence>
<evidence type="ECO:0000256" key="7">
    <source>
        <dbReference type="ARBA" id="ARBA00034478"/>
    </source>
</evidence>
<comment type="pathway">
    <text evidence="2 9">One-carbon metabolism; tetrahydrofolate interconversion.</text>
</comment>
<dbReference type="EMBL" id="CP061799">
    <property type="protein sequence ID" value="QTA78924.1"/>
    <property type="molecule type" value="Genomic_DNA"/>
</dbReference>
<dbReference type="Gene3D" id="3.20.20.220">
    <property type="match status" value="1"/>
</dbReference>
<sequence length="287" mass="31386">MDIQEKLDNGRFIVLAEIVPPKGTDTSEIVENAVKIKDNIDAFVISDMTNAIMQMSSLACAGIFQSKGMETIMQICCRDRNRIALQADLLGACGWGIKNIMAVTGQNLELGDHHQAKPVDDLSLLELLEVIKTLQNGRDMADIEINGTPSFFTGSNLAAAGHDIDAEINDMKKKIDAGAEFFITSPVFDPADAMPFLENADKEKCRIIPTVLLFKSLGMARYMARNVPGINIPQELIKRLQKSKDKSGECIKIASEILGSFKQNGFDGVLVSTIGQNDLIPDIIKET</sequence>
<evidence type="ECO:0000256" key="1">
    <source>
        <dbReference type="ARBA" id="ARBA00001974"/>
    </source>
</evidence>
<protein>
    <recommendedName>
        <fullName evidence="9">Methylenetetrahydrofolate reductase</fullName>
    </recommendedName>
</protein>
<dbReference type="AlphaFoldDB" id="A0A975B549"/>
<keyword evidence="5 9" id="KW-0274">FAD</keyword>
<dbReference type="GO" id="GO:0106312">
    <property type="term" value="F:methylenetetrahydrofolate reductase (NADH) activity"/>
    <property type="evidence" value="ECO:0007669"/>
    <property type="project" value="UniProtKB-EC"/>
</dbReference>
<dbReference type="KEGG" id="dli:dnl_11720"/>
<evidence type="ECO:0000256" key="6">
    <source>
        <dbReference type="ARBA" id="ARBA00023002"/>
    </source>
</evidence>
<name>A0A975B549_9BACT</name>
<comment type="pathway">
    <text evidence="7">Amino-acid biosynthesis; L-methionine biosynthesis via de novo pathway.</text>
</comment>
<reference evidence="10" key="1">
    <citation type="journal article" date="2021" name="Microb. Physiol.">
        <title>Proteogenomic Insights into the Physiology of Marine, Sulfate-Reducing, Filamentous Desulfonema limicola and Desulfonema magnum.</title>
        <authorList>
            <person name="Schnaars V."/>
            <person name="Wohlbrand L."/>
            <person name="Scheve S."/>
            <person name="Hinrichs C."/>
            <person name="Reinhardt R."/>
            <person name="Rabus R."/>
        </authorList>
    </citation>
    <scope>NUCLEOTIDE SEQUENCE</scope>
    <source>
        <strain evidence="10">5ac10</strain>
    </source>
</reference>
<dbReference type="SUPFAM" id="SSF51730">
    <property type="entry name" value="FAD-linked oxidoreductase"/>
    <property type="match status" value="1"/>
</dbReference>
<comment type="cofactor">
    <cofactor evidence="1 9">
        <name>FAD</name>
        <dbReference type="ChEBI" id="CHEBI:57692"/>
    </cofactor>
</comment>
<dbReference type="GO" id="GO:0005829">
    <property type="term" value="C:cytosol"/>
    <property type="evidence" value="ECO:0007669"/>
    <property type="project" value="TreeGrafter"/>
</dbReference>
<evidence type="ECO:0000313" key="10">
    <source>
        <dbReference type="EMBL" id="QTA78924.1"/>
    </source>
</evidence>
<organism evidence="10 11">
    <name type="scientific">Desulfonema limicola</name>
    <dbReference type="NCBI Taxonomy" id="45656"/>
    <lineage>
        <taxon>Bacteria</taxon>
        <taxon>Pseudomonadati</taxon>
        <taxon>Thermodesulfobacteriota</taxon>
        <taxon>Desulfobacteria</taxon>
        <taxon>Desulfobacterales</taxon>
        <taxon>Desulfococcaceae</taxon>
        <taxon>Desulfonema</taxon>
    </lineage>
</organism>
<accession>A0A975B549</accession>
<evidence type="ECO:0000256" key="9">
    <source>
        <dbReference type="RuleBase" id="RU003862"/>
    </source>
</evidence>
<evidence type="ECO:0000256" key="8">
    <source>
        <dbReference type="ARBA" id="ARBA00048628"/>
    </source>
</evidence>
<dbReference type="Proteomes" id="UP000663720">
    <property type="component" value="Chromosome"/>
</dbReference>
<evidence type="ECO:0000256" key="3">
    <source>
        <dbReference type="ARBA" id="ARBA00006743"/>
    </source>
</evidence>
<comment type="similarity">
    <text evidence="3 9">Belongs to the methylenetetrahydrofolate reductase family.</text>
</comment>
<keyword evidence="6 9" id="KW-0560">Oxidoreductase</keyword>
<dbReference type="GO" id="GO:0009086">
    <property type="term" value="P:methionine biosynthetic process"/>
    <property type="evidence" value="ECO:0007669"/>
    <property type="project" value="TreeGrafter"/>
</dbReference>
<dbReference type="PANTHER" id="PTHR45754">
    <property type="entry name" value="METHYLENETETRAHYDROFOLATE REDUCTASE"/>
    <property type="match status" value="1"/>
</dbReference>
<dbReference type="RefSeq" id="WP_207690733.1">
    <property type="nucleotide sequence ID" value="NZ_CP061799.1"/>
</dbReference>
<keyword evidence="4 9" id="KW-0285">Flavoprotein</keyword>
<dbReference type="Pfam" id="PF02219">
    <property type="entry name" value="MTHFR"/>
    <property type="match status" value="1"/>
</dbReference>
<dbReference type="CDD" id="cd00537">
    <property type="entry name" value="MTHFR"/>
    <property type="match status" value="1"/>
</dbReference>
<dbReference type="GO" id="GO:0071949">
    <property type="term" value="F:FAD binding"/>
    <property type="evidence" value="ECO:0007669"/>
    <property type="project" value="TreeGrafter"/>
</dbReference>
<proteinExistence type="inferred from homology"/>
<dbReference type="InterPro" id="IPR029041">
    <property type="entry name" value="FAD-linked_oxidoreductase-like"/>
</dbReference>
<comment type="catalytic activity">
    <reaction evidence="8">
        <text>(6S)-5-methyl-5,6,7,8-tetrahydrofolate + NAD(+) = (6R)-5,10-methylene-5,6,7,8-tetrahydrofolate + NADH + H(+)</text>
        <dbReference type="Rhea" id="RHEA:19821"/>
        <dbReference type="ChEBI" id="CHEBI:15378"/>
        <dbReference type="ChEBI" id="CHEBI:15636"/>
        <dbReference type="ChEBI" id="CHEBI:18608"/>
        <dbReference type="ChEBI" id="CHEBI:57540"/>
        <dbReference type="ChEBI" id="CHEBI:57945"/>
        <dbReference type="EC" id="1.5.1.54"/>
    </reaction>
    <physiologicalReaction direction="right-to-left" evidence="8">
        <dbReference type="Rhea" id="RHEA:19823"/>
    </physiologicalReaction>
</comment>
<keyword evidence="11" id="KW-1185">Reference proteome</keyword>